<reference evidence="2 3" key="1">
    <citation type="submission" date="2019-08" db="EMBL/GenBank/DDBJ databases">
        <authorList>
            <person name="Liang Q."/>
        </authorList>
    </citation>
    <scope>NUCLEOTIDE SEQUENCE [LARGE SCALE GENOMIC DNA]</scope>
    <source>
        <strain evidence="2 3">V1718</strain>
    </source>
</reference>
<evidence type="ECO:0000313" key="3">
    <source>
        <dbReference type="Proteomes" id="UP000321595"/>
    </source>
</evidence>
<accession>A0A5B8XQ69</accession>
<dbReference type="Pfam" id="PF07791">
    <property type="entry name" value="Imm11"/>
    <property type="match status" value="1"/>
</dbReference>
<dbReference type="KEGG" id="bbae:FRD01_09300"/>
<organism evidence="2 3">
    <name type="scientific">Microvenator marinus</name>
    <dbReference type="NCBI Taxonomy" id="2600177"/>
    <lineage>
        <taxon>Bacteria</taxon>
        <taxon>Deltaproteobacteria</taxon>
        <taxon>Bradymonadales</taxon>
        <taxon>Microvenatoraceae</taxon>
        <taxon>Microvenator</taxon>
    </lineage>
</organism>
<name>A0A5B8XQ69_9DELT</name>
<dbReference type="RefSeq" id="WP_146959116.1">
    <property type="nucleotide sequence ID" value="NZ_CP042467.1"/>
</dbReference>
<dbReference type="AlphaFoldDB" id="A0A5B8XQ69"/>
<dbReference type="Proteomes" id="UP000321595">
    <property type="component" value="Chromosome"/>
</dbReference>
<sequence length="189" mass="21496">MSKFFWFLPTAGPEVSALGELLECDAEFLETTEPVLSLGEGCFELDGAVNRRHRVKEVMGDVLPNHENALVVSERFAKFLEENQVPDLQVLDVRIWQGRTPVDGYKLVHFTKHISGIDEEESTLVYHEMDPSFVWQVDNLTFKQKKLQGAKIFKVRGLPQHIFVSEEFSQALEAQSFSGFALHDLSEVN</sequence>
<keyword evidence="3" id="KW-1185">Reference proteome</keyword>
<dbReference type="EMBL" id="CP042467">
    <property type="protein sequence ID" value="QED27431.1"/>
    <property type="molecule type" value="Genomic_DNA"/>
</dbReference>
<gene>
    <name evidence="2" type="ORF">FRD01_09300</name>
</gene>
<feature type="domain" description="Immunity MXAN-0049 protein" evidence="1">
    <location>
        <begin position="44"/>
        <end position="185"/>
    </location>
</feature>
<protein>
    <recommendedName>
        <fullName evidence="1">Immunity MXAN-0049 protein domain-containing protein</fullName>
    </recommendedName>
</protein>
<evidence type="ECO:0000313" key="2">
    <source>
        <dbReference type="EMBL" id="QED27431.1"/>
    </source>
</evidence>
<evidence type="ECO:0000259" key="1">
    <source>
        <dbReference type="Pfam" id="PF07791"/>
    </source>
</evidence>
<dbReference type="InterPro" id="IPR012433">
    <property type="entry name" value="Imm11"/>
</dbReference>
<proteinExistence type="predicted"/>